<keyword evidence="3" id="KW-1185">Reference proteome</keyword>
<comment type="caution">
    <text evidence="2">The sequence shown here is derived from an EMBL/GenBank/DDBJ whole genome shotgun (WGS) entry which is preliminary data.</text>
</comment>
<sequence length="128" mass="14134">MKQKVVIRVALNNGKKNARSKAMQIAVGLQGVESVSLQGEDNSQIVVVGDDIDSVNLTSLLRKKVGFAELTSVSPVSTEEEKRKQEAKPSEYGVPYYYQPGAPYYYQPGAPYYVYEVAGYNQNSCTIM</sequence>
<dbReference type="PROSITE" id="PS50846">
    <property type="entry name" value="HMA_2"/>
    <property type="match status" value="1"/>
</dbReference>
<dbReference type="InterPro" id="IPR006121">
    <property type="entry name" value="HMA_dom"/>
</dbReference>
<protein>
    <recommendedName>
        <fullName evidence="1">HMA domain-containing protein</fullName>
    </recommendedName>
</protein>
<proteinExistence type="predicted"/>
<evidence type="ECO:0000313" key="2">
    <source>
        <dbReference type="EMBL" id="KAK4594493.1"/>
    </source>
</evidence>
<reference evidence="2 3" key="1">
    <citation type="journal article" date="2023" name="G3 (Bethesda)">
        <title>A haplotype-resolved chromosome-scale genome for Quercus rubra L. provides insights into the genetics of adaptive traits for red oak species.</title>
        <authorList>
            <person name="Kapoor B."/>
            <person name="Jenkins J."/>
            <person name="Schmutz J."/>
            <person name="Zhebentyayeva T."/>
            <person name="Kuelheim C."/>
            <person name="Coggeshall M."/>
            <person name="Heim C."/>
            <person name="Lasky J.R."/>
            <person name="Leites L."/>
            <person name="Islam-Faridi N."/>
            <person name="Romero-Severson J."/>
            <person name="DeLeo V.L."/>
            <person name="Lucas S.M."/>
            <person name="Lazic D."/>
            <person name="Gailing O."/>
            <person name="Carlson J."/>
            <person name="Staton M."/>
        </authorList>
    </citation>
    <scope>NUCLEOTIDE SEQUENCE [LARGE SCALE GENOMIC DNA]</scope>
    <source>
        <strain evidence="2">Pseudo-F2</strain>
    </source>
</reference>
<dbReference type="GO" id="GO:0046872">
    <property type="term" value="F:metal ion binding"/>
    <property type="evidence" value="ECO:0007669"/>
    <property type="project" value="InterPro"/>
</dbReference>
<dbReference type="PANTHER" id="PTHR46932:SF12">
    <property type="entry name" value="HEAVY METAL-ASSOCIATED ISOPRENYLATED PLANT PROTEIN 47"/>
    <property type="match status" value="1"/>
</dbReference>
<evidence type="ECO:0000259" key="1">
    <source>
        <dbReference type="PROSITE" id="PS50846"/>
    </source>
</evidence>
<dbReference type="AlphaFoldDB" id="A0AAN7FIB0"/>
<evidence type="ECO:0000313" key="3">
    <source>
        <dbReference type="Proteomes" id="UP001324115"/>
    </source>
</evidence>
<name>A0AAN7FIB0_QUERU</name>
<feature type="domain" description="HMA" evidence="1">
    <location>
        <begin position="2"/>
        <end position="73"/>
    </location>
</feature>
<dbReference type="Gene3D" id="3.30.70.100">
    <property type="match status" value="1"/>
</dbReference>
<accession>A0AAN7FIB0</accession>
<dbReference type="InterPro" id="IPR042885">
    <property type="entry name" value="HIPP47/16"/>
</dbReference>
<dbReference type="Proteomes" id="UP001324115">
    <property type="component" value="Unassembled WGS sequence"/>
</dbReference>
<gene>
    <name evidence="2" type="ORF">RGQ29_018251</name>
</gene>
<organism evidence="2 3">
    <name type="scientific">Quercus rubra</name>
    <name type="common">Northern red oak</name>
    <name type="synonym">Quercus borealis</name>
    <dbReference type="NCBI Taxonomy" id="3512"/>
    <lineage>
        <taxon>Eukaryota</taxon>
        <taxon>Viridiplantae</taxon>
        <taxon>Streptophyta</taxon>
        <taxon>Embryophyta</taxon>
        <taxon>Tracheophyta</taxon>
        <taxon>Spermatophyta</taxon>
        <taxon>Magnoliopsida</taxon>
        <taxon>eudicotyledons</taxon>
        <taxon>Gunneridae</taxon>
        <taxon>Pentapetalae</taxon>
        <taxon>rosids</taxon>
        <taxon>fabids</taxon>
        <taxon>Fagales</taxon>
        <taxon>Fagaceae</taxon>
        <taxon>Quercus</taxon>
    </lineage>
</organism>
<dbReference type="PANTHER" id="PTHR46932">
    <property type="entry name" value="HEAVY METAL-ASSOCIATED ISOPRENYLATED PLANT PROTEIN 47"/>
    <property type="match status" value="1"/>
</dbReference>
<dbReference type="EMBL" id="JAXUIC010000004">
    <property type="protein sequence ID" value="KAK4594493.1"/>
    <property type="molecule type" value="Genomic_DNA"/>
</dbReference>